<keyword evidence="3" id="KW-1133">Transmembrane helix</keyword>
<protein>
    <submittedName>
        <fullName evidence="5">Putative N-acetylglucosaminyltransferase</fullName>
    </submittedName>
</protein>
<dbReference type="Gene3D" id="3.90.550.10">
    <property type="entry name" value="Spore Coat Polysaccharide Biosynthesis Protein SpsA, Chain A"/>
    <property type="match status" value="1"/>
</dbReference>
<keyword evidence="1 5" id="KW-0328">Glycosyltransferase</keyword>
<dbReference type="PANTHER" id="PTHR22916:SF51">
    <property type="entry name" value="GLYCOSYLTRANSFERASE EPSH-RELATED"/>
    <property type="match status" value="1"/>
</dbReference>
<proteinExistence type="predicted"/>
<dbReference type="Pfam" id="PF00535">
    <property type="entry name" value="Glycos_transf_2"/>
    <property type="match status" value="1"/>
</dbReference>
<sequence length="337" mass="40139">MKKIRLVTTIMRGKMEKISVIVPVYNVELYLKDCLDSIISQTYRNLEIILVDDGSTDLSLEICQEYIEKDARFKLYTLNHQGVSVARNEGIHKSTSKYIMFVDSDDIIENNLVELLYENMIKKDSDLSGCLLSTFVHDKEILETMRPKINLNTIVTVSNMGNDNFEELYNKGIFSTPVCKLYKKDYIVELFDAEQWFGEDLIFNLNYLLKIKRVSYIDKDLYWYRKGIKSTVSTFKNDIFLQVERVYELSMALFTELFGSEYDLSVLEKSANWQFFYYGLLMFKHGKQSFFEKIKVFRYFYSRRKFNIFKYTLIFFFKNILLSWSLYTNRLIKRRSN</sequence>
<dbReference type="EMBL" id="JX961640">
    <property type="protein sequence ID" value="AGB58267.1"/>
    <property type="molecule type" value="Genomic_DNA"/>
</dbReference>
<evidence type="ECO:0000313" key="5">
    <source>
        <dbReference type="EMBL" id="AGB58267.1"/>
    </source>
</evidence>
<keyword evidence="3" id="KW-0472">Membrane</keyword>
<evidence type="ECO:0000259" key="4">
    <source>
        <dbReference type="Pfam" id="PF00535"/>
    </source>
</evidence>
<evidence type="ECO:0000256" key="2">
    <source>
        <dbReference type="ARBA" id="ARBA00022679"/>
    </source>
</evidence>
<dbReference type="CDD" id="cd00761">
    <property type="entry name" value="Glyco_tranf_GTA_type"/>
    <property type="match status" value="1"/>
</dbReference>
<evidence type="ECO:0000256" key="1">
    <source>
        <dbReference type="ARBA" id="ARBA00022676"/>
    </source>
</evidence>
<dbReference type="InterPro" id="IPR001173">
    <property type="entry name" value="Glyco_trans_2-like"/>
</dbReference>
<dbReference type="AlphaFoldDB" id="V9M1L4"/>
<feature type="domain" description="Glycosyltransferase 2-like" evidence="4">
    <location>
        <begin position="19"/>
        <end position="189"/>
    </location>
</feature>
<evidence type="ECO:0000256" key="3">
    <source>
        <dbReference type="SAM" id="Phobius"/>
    </source>
</evidence>
<keyword evidence="3" id="KW-0812">Transmembrane</keyword>
<dbReference type="GO" id="GO:0016757">
    <property type="term" value="F:glycosyltransferase activity"/>
    <property type="evidence" value="ECO:0007669"/>
    <property type="project" value="UniProtKB-KW"/>
</dbReference>
<dbReference type="PANTHER" id="PTHR22916">
    <property type="entry name" value="GLYCOSYLTRANSFERASE"/>
    <property type="match status" value="1"/>
</dbReference>
<feature type="transmembrane region" description="Helical" evidence="3">
    <location>
        <begin position="308"/>
        <end position="327"/>
    </location>
</feature>
<dbReference type="InterPro" id="IPR029044">
    <property type="entry name" value="Nucleotide-diphossugar_trans"/>
</dbReference>
<keyword evidence="2 5" id="KW-0808">Transferase</keyword>
<gene>
    <name evidence="5" type="primary">cps6J</name>
</gene>
<reference evidence="5" key="1">
    <citation type="submission" date="2012-10" db="EMBL/GenBank/DDBJ databases">
        <title>Development of a multiplex PCR assay for identification serotypes of Streptococcus suis.</title>
        <authorList>
            <person name="Liu Z."/>
            <person name="Zheng H."/>
            <person name="Bai X."/>
            <person name="Ji S."/>
            <person name="Liu K."/>
            <person name="Xu J."/>
        </authorList>
    </citation>
    <scope>NUCLEOTIDE SEQUENCE</scope>
    <source>
        <strain evidence="5">2524</strain>
    </source>
</reference>
<dbReference type="SUPFAM" id="SSF53448">
    <property type="entry name" value="Nucleotide-diphospho-sugar transferases"/>
    <property type="match status" value="1"/>
</dbReference>
<name>V9M1L4_STRSU</name>
<accession>V9M1L4</accession>
<organism evidence="5">
    <name type="scientific">Streptococcus suis</name>
    <dbReference type="NCBI Taxonomy" id="1307"/>
    <lineage>
        <taxon>Bacteria</taxon>
        <taxon>Bacillati</taxon>
        <taxon>Bacillota</taxon>
        <taxon>Bacilli</taxon>
        <taxon>Lactobacillales</taxon>
        <taxon>Streptococcaceae</taxon>
        <taxon>Streptococcus</taxon>
    </lineage>
</organism>